<dbReference type="EMBL" id="CP055905">
    <property type="protein sequence ID" value="QMR43141.1"/>
    <property type="molecule type" value="Genomic_DNA"/>
</dbReference>
<keyword evidence="1" id="KW-0677">Repeat</keyword>
<evidence type="ECO:0000313" key="5">
    <source>
        <dbReference type="Proteomes" id="UP000514462"/>
    </source>
</evidence>
<dbReference type="Proteomes" id="UP000514462">
    <property type="component" value="Plasmid pRHBSTW-00938_2"/>
</dbReference>
<dbReference type="AlphaFoldDB" id="A0AAP9R216"/>
<dbReference type="PANTHER" id="PTHR30185">
    <property type="entry name" value="CRYPTIC BETA-GLUCOSIDE BGL OPERON ANTITERMINATOR"/>
    <property type="match status" value="1"/>
</dbReference>
<name>A0AAP9R216_KLEAE</name>
<dbReference type="InterPro" id="IPR036634">
    <property type="entry name" value="PRD_sf"/>
</dbReference>
<dbReference type="Pfam" id="PF00359">
    <property type="entry name" value="PTS_EIIA_2"/>
    <property type="match status" value="1"/>
</dbReference>
<keyword evidence="4" id="KW-0614">Plasmid</keyword>
<accession>A0AAP9R216</accession>
<protein>
    <submittedName>
        <fullName evidence="4">PRD domain-containing protein</fullName>
    </submittedName>
</protein>
<dbReference type="Gene3D" id="1.10.1790.10">
    <property type="entry name" value="PRD domain"/>
    <property type="match status" value="1"/>
</dbReference>
<dbReference type="PROSITE" id="PS51094">
    <property type="entry name" value="PTS_EIIA_TYPE_2"/>
    <property type="match status" value="1"/>
</dbReference>
<evidence type="ECO:0000259" key="3">
    <source>
        <dbReference type="PROSITE" id="PS51372"/>
    </source>
</evidence>
<dbReference type="PROSITE" id="PS51372">
    <property type="entry name" value="PRD_2"/>
    <property type="match status" value="1"/>
</dbReference>
<evidence type="ECO:0000313" key="4">
    <source>
        <dbReference type="EMBL" id="QMR43141.1"/>
    </source>
</evidence>
<proteinExistence type="predicted"/>
<dbReference type="InterPro" id="IPR050661">
    <property type="entry name" value="BglG_antiterminators"/>
</dbReference>
<sequence length="708" mass="79944">MQLDHLAVEILKKVSAEPGMSLKVLCERIGLPQRNFYYRRSRINDWLSIHGFTPLICDARRGVRVSDDEAVRILRQLEVINAQHYKLSMEERRVNLLLHLACRIQPAFTRQLSEFNRVSRNTTLDDLALLKPYLKQQQLTLSVDKKRGYHLEGSCLALRLAIQKTLQHALKYSDHQAEARIAQILLGQLAASGLDKQQIRQVVEAQLKQTELQLHRSFTDKDRRALHYMLLFTLLDTLNGYTPEFSAVQIHYLREQEECVAAASLNASLAHELGLPDISGNTLFISLLLSASKKITPLAGEHYGNDRLMTAVRHLIEQFQALSGVYLQEAGQLESRLFSHLGPAIHRCLFGMRSENVLREEILQRYPLIFRLCRQIIVTLEQEYQVTFCDDELSYIVISFAAWLDRRPETGDQHLLLVTEGGLSSTAILENQLRNLTVLPLHIERVSASQIQEQGIAGHIRLVVSTVALSCTIPAHVGFIQTQHMLNDSEKQQLRLILEHNIEAEGISALVDALVASALHFAPQAKEPLRLEFSTIISQFIQKQQRRTSGTSSSALSLFAHVGFASQTTAWRALIRKAAQPLVERGVIDSRYARNIIRQIEKQGITTYLTPDILLLHDAPPAGVTKGALSLLRLKQPLQFDIPGVTLTPRIIVILVPTANLSHIPLLEEFNALISNDKKLELLLNANSLHEVECCLHDRAFFKSGYFI</sequence>
<feature type="domain" description="PRD" evidence="3">
    <location>
        <begin position="303"/>
        <end position="410"/>
    </location>
</feature>
<reference evidence="5" key="1">
    <citation type="submission" date="2020-06" db="EMBL/GenBank/DDBJ databases">
        <title>REHAB project genomes.</title>
        <authorList>
            <person name="Shaw L.P."/>
        </authorList>
    </citation>
    <scope>NUCLEOTIDE SEQUENCE [LARGE SCALE GENOMIC DNA]</scope>
    <source>
        <strain evidence="5">RHBSTW-00938</strain>
        <plasmid evidence="5">prhbstw-00938_2</plasmid>
    </source>
</reference>
<geneLocation type="plasmid" evidence="5">
    <name>prhbstw-00938_2</name>
</geneLocation>
<dbReference type="Pfam" id="PF00874">
    <property type="entry name" value="PRD"/>
    <property type="match status" value="1"/>
</dbReference>
<dbReference type="SUPFAM" id="SSF63520">
    <property type="entry name" value="PTS-regulatory domain, PRD"/>
    <property type="match status" value="1"/>
</dbReference>
<dbReference type="SUPFAM" id="SSF55804">
    <property type="entry name" value="Phoshotransferase/anion transport protein"/>
    <property type="match status" value="1"/>
</dbReference>
<organism evidence="4 5">
    <name type="scientific">Klebsiella aerogenes</name>
    <name type="common">Enterobacter aerogenes</name>
    <dbReference type="NCBI Taxonomy" id="548"/>
    <lineage>
        <taxon>Bacteria</taxon>
        <taxon>Pseudomonadati</taxon>
        <taxon>Pseudomonadota</taxon>
        <taxon>Gammaproteobacteria</taxon>
        <taxon>Enterobacterales</taxon>
        <taxon>Enterobacteriaceae</taxon>
        <taxon>Klebsiella/Raoultella group</taxon>
        <taxon>Klebsiella</taxon>
    </lineage>
</organism>
<dbReference type="InterPro" id="IPR016152">
    <property type="entry name" value="PTrfase/Anion_transptr"/>
</dbReference>
<evidence type="ECO:0000256" key="1">
    <source>
        <dbReference type="ARBA" id="ARBA00022737"/>
    </source>
</evidence>
<dbReference type="Gene3D" id="3.40.930.10">
    <property type="entry name" value="Mannitol-specific EII, Chain A"/>
    <property type="match status" value="1"/>
</dbReference>
<dbReference type="RefSeq" id="WP_182015519.1">
    <property type="nucleotide sequence ID" value="NZ_CP055905.1"/>
</dbReference>
<dbReference type="GO" id="GO:0006355">
    <property type="term" value="P:regulation of DNA-templated transcription"/>
    <property type="evidence" value="ECO:0007669"/>
    <property type="project" value="InterPro"/>
</dbReference>
<dbReference type="InterPro" id="IPR002178">
    <property type="entry name" value="PTS_EIIA_type-2_dom"/>
</dbReference>
<gene>
    <name evidence="4" type="ORF">HV331_27105</name>
</gene>
<feature type="domain" description="PTS EIIA type-2" evidence="2">
    <location>
        <begin position="555"/>
        <end position="699"/>
    </location>
</feature>
<dbReference type="InterPro" id="IPR011608">
    <property type="entry name" value="PRD"/>
</dbReference>
<evidence type="ECO:0000259" key="2">
    <source>
        <dbReference type="PROSITE" id="PS51094"/>
    </source>
</evidence>